<sequence>MEELYSFSRHEWKRKSDPLPITGSHVLSLIASQERGPAPLRPADEPEPEPQPEPAGAVPGKAERSAAPTAPARASHDPRRSSNPDKPLGPRLIAPPSFDGTTMRFVVEHR</sequence>
<feature type="compositionally biased region" description="Low complexity" evidence="1">
    <location>
        <begin position="54"/>
        <end position="73"/>
    </location>
</feature>
<evidence type="ECO:0000256" key="1">
    <source>
        <dbReference type="SAM" id="MobiDB-lite"/>
    </source>
</evidence>
<dbReference type="AlphaFoldDB" id="A0A151NME7"/>
<evidence type="ECO:0000313" key="2">
    <source>
        <dbReference type="EMBL" id="KYO37981.1"/>
    </source>
</evidence>
<organism evidence="2 3">
    <name type="scientific">Alligator mississippiensis</name>
    <name type="common">American alligator</name>
    <dbReference type="NCBI Taxonomy" id="8496"/>
    <lineage>
        <taxon>Eukaryota</taxon>
        <taxon>Metazoa</taxon>
        <taxon>Chordata</taxon>
        <taxon>Craniata</taxon>
        <taxon>Vertebrata</taxon>
        <taxon>Euteleostomi</taxon>
        <taxon>Archelosauria</taxon>
        <taxon>Archosauria</taxon>
        <taxon>Crocodylia</taxon>
        <taxon>Alligatoridae</taxon>
        <taxon>Alligatorinae</taxon>
        <taxon>Alligator</taxon>
    </lineage>
</organism>
<keyword evidence="3" id="KW-1185">Reference proteome</keyword>
<name>A0A151NME7_ALLMI</name>
<protein>
    <submittedName>
        <fullName evidence="2">Uncharacterized protein</fullName>
    </submittedName>
</protein>
<gene>
    <name evidence="2" type="ORF">Y1Q_0019467</name>
</gene>
<evidence type="ECO:0000313" key="3">
    <source>
        <dbReference type="Proteomes" id="UP000050525"/>
    </source>
</evidence>
<dbReference type="Proteomes" id="UP000050525">
    <property type="component" value="Unassembled WGS sequence"/>
</dbReference>
<dbReference type="EMBL" id="AKHW03002540">
    <property type="protein sequence ID" value="KYO37981.1"/>
    <property type="molecule type" value="Genomic_DNA"/>
</dbReference>
<feature type="compositionally biased region" description="Basic and acidic residues" evidence="1">
    <location>
        <begin position="74"/>
        <end position="83"/>
    </location>
</feature>
<accession>A0A151NME7</accession>
<feature type="compositionally biased region" description="Basic and acidic residues" evidence="1">
    <location>
        <begin position="8"/>
        <end position="17"/>
    </location>
</feature>
<feature type="region of interest" description="Disordered" evidence="1">
    <location>
        <begin position="1"/>
        <end position="110"/>
    </location>
</feature>
<dbReference type="STRING" id="8496.A0A151NME7"/>
<reference evidence="2 3" key="1">
    <citation type="journal article" date="2012" name="Genome Biol.">
        <title>Sequencing three crocodilian genomes to illuminate the evolution of archosaurs and amniotes.</title>
        <authorList>
            <person name="St John J.A."/>
            <person name="Braun E.L."/>
            <person name="Isberg S.R."/>
            <person name="Miles L.G."/>
            <person name="Chong A.Y."/>
            <person name="Gongora J."/>
            <person name="Dalzell P."/>
            <person name="Moran C."/>
            <person name="Bed'hom B."/>
            <person name="Abzhanov A."/>
            <person name="Burgess S.C."/>
            <person name="Cooksey A.M."/>
            <person name="Castoe T.A."/>
            <person name="Crawford N.G."/>
            <person name="Densmore L.D."/>
            <person name="Drew J.C."/>
            <person name="Edwards S.V."/>
            <person name="Faircloth B.C."/>
            <person name="Fujita M.K."/>
            <person name="Greenwold M.J."/>
            <person name="Hoffmann F.G."/>
            <person name="Howard J.M."/>
            <person name="Iguchi T."/>
            <person name="Janes D.E."/>
            <person name="Khan S.Y."/>
            <person name="Kohno S."/>
            <person name="de Koning A.J."/>
            <person name="Lance S.L."/>
            <person name="McCarthy F.M."/>
            <person name="McCormack J.E."/>
            <person name="Merchant M.E."/>
            <person name="Peterson D.G."/>
            <person name="Pollock D.D."/>
            <person name="Pourmand N."/>
            <person name="Raney B.J."/>
            <person name="Roessler K.A."/>
            <person name="Sanford J.R."/>
            <person name="Sawyer R.H."/>
            <person name="Schmidt C.J."/>
            <person name="Triplett E.W."/>
            <person name="Tuberville T.D."/>
            <person name="Venegas-Anaya M."/>
            <person name="Howard J.T."/>
            <person name="Jarvis E.D."/>
            <person name="Guillette L.J.Jr."/>
            <person name="Glenn T.C."/>
            <person name="Green R.E."/>
            <person name="Ray D.A."/>
        </authorList>
    </citation>
    <scope>NUCLEOTIDE SEQUENCE [LARGE SCALE GENOMIC DNA]</scope>
    <source>
        <strain evidence="2">KSC_2009_1</strain>
    </source>
</reference>
<proteinExistence type="predicted"/>
<comment type="caution">
    <text evidence="2">The sequence shown here is derived from an EMBL/GenBank/DDBJ whole genome shotgun (WGS) entry which is preliminary data.</text>
</comment>